<accession>A0A5B7TTR3</accession>
<keyword evidence="5 9" id="KW-0547">Nucleotide-binding</keyword>
<name>A0A5B7TTR3_9FLAO</name>
<keyword evidence="3 9" id="KW-0028">Amino-acid biosynthesis</keyword>
<comment type="catalytic activity">
    <reaction evidence="8 9">
        <text>N-acetyl-L-glutamate + ATP = N-acetyl-L-glutamyl 5-phosphate + ADP</text>
        <dbReference type="Rhea" id="RHEA:14629"/>
        <dbReference type="ChEBI" id="CHEBI:30616"/>
        <dbReference type="ChEBI" id="CHEBI:44337"/>
        <dbReference type="ChEBI" id="CHEBI:57936"/>
        <dbReference type="ChEBI" id="CHEBI:456216"/>
        <dbReference type="EC" id="2.7.2.8"/>
    </reaction>
</comment>
<dbReference type="NCBIfam" id="TIGR00761">
    <property type="entry name" value="argB"/>
    <property type="match status" value="1"/>
</dbReference>
<keyword evidence="2 9" id="KW-0055">Arginine biosynthesis</keyword>
<evidence type="ECO:0000256" key="8">
    <source>
        <dbReference type="ARBA" id="ARBA00048141"/>
    </source>
</evidence>
<dbReference type="EC" id="2.7.2.8" evidence="9"/>
<feature type="domain" description="Aspartate/glutamate/uridylate kinase" evidence="10">
    <location>
        <begin position="7"/>
        <end position="244"/>
    </location>
</feature>
<dbReference type="Gene3D" id="3.40.1160.10">
    <property type="entry name" value="Acetylglutamate kinase-like"/>
    <property type="match status" value="1"/>
</dbReference>
<evidence type="ECO:0000259" key="10">
    <source>
        <dbReference type="Pfam" id="PF00696"/>
    </source>
</evidence>
<dbReference type="Pfam" id="PF00696">
    <property type="entry name" value="AA_kinase"/>
    <property type="match status" value="1"/>
</dbReference>
<dbReference type="PIRSF" id="PIRSF000728">
    <property type="entry name" value="NAGK"/>
    <property type="match status" value="1"/>
</dbReference>
<feature type="site" description="Transition state stabilizer" evidence="9">
    <location>
        <position position="10"/>
    </location>
</feature>
<dbReference type="KEGG" id="fbe:FF125_17840"/>
<dbReference type="GO" id="GO:0005737">
    <property type="term" value="C:cytoplasm"/>
    <property type="evidence" value="ECO:0007669"/>
    <property type="project" value="UniProtKB-SubCell"/>
</dbReference>
<dbReference type="PANTHER" id="PTHR23342:SF0">
    <property type="entry name" value="N-ACETYLGLUTAMATE SYNTHASE, MITOCHONDRIAL"/>
    <property type="match status" value="1"/>
</dbReference>
<evidence type="ECO:0000256" key="4">
    <source>
        <dbReference type="ARBA" id="ARBA00022679"/>
    </source>
</evidence>
<dbReference type="SUPFAM" id="SSF53633">
    <property type="entry name" value="Carbamate kinase-like"/>
    <property type="match status" value="1"/>
</dbReference>
<keyword evidence="12" id="KW-1185">Reference proteome</keyword>
<feature type="binding site" evidence="9">
    <location>
        <begin position="42"/>
        <end position="43"/>
    </location>
    <ligand>
        <name>substrate</name>
    </ligand>
</feature>
<proteinExistence type="inferred from homology"/>
<reference evidence="11 12" key="1">
    <citation type="submission" date="2019-05" db="EMBL/GenBank/DDBJ databases">
        <title>Algicella ahnfeltiae gen. nov., sp. nov., a novel marine bacterium of the family Flavobacteriaceae isolated from a red alga.</title>
        <authorList>
            <person name="Nedashkovskaya O.I."/>
            <person name="Kukhlevskiy A.D."/>
            <person name="Kim S.-G."/>
            <person name="Zhukova N.V."/>
            <person name="Mikhailov V.V."/>
        </authorList>
    </citation>
    <scope>NUCLEOTIDE SEQUENCE [LARGE SCALE GENOMIC DNA]</scope>
    <source>
        <strain evidence="11 12">10Alg115</strain>
    </source>
</reference>
<dbReference type="InterPro" id="IPR037528">
    <property type="entry name" value="ArgB"/>
</dbReference>
<protein>
    <recommendedName>
        <fullName evidence="9">Acetylglutamate kinase</fullName>
        <ecNumber evidence="9">2.7.2.8</ecNumber>
    </recommendedName>
    <alternativeName>
        <fullName evidence="9">N-acetyl-L-glutamate 5-phosphotransferase</fullName>
    </alternativeName>
    <alternativeName>
        <fullName evidence="9">NAG kinase</fullName>
        <shortName evidence="9">NAGK</shortName>
    </alternativeName>
</protein>
<organism evidence="11 12">
    <name type="scientific">Aureibaculum algae</name>
    <dbReference type="NCBI Taxonomy" id="2584122"/>
    <lineage>
        <taxon>Bacteria</taxon>
        <taxon>Pseudomonadati</taxon>
        <taxon>Bacteroidota</taxon>
        <taxon>Flavobacteriia</taxon>
        <taxon>Flavobacteriales</taxon>
        <taxon>Flavobacteriaceae</taxon>
        <taxon>Aureibaculum</taxon>
    </lineage>
</organism>
<dbReference type="GO" id="GO:0042450">
    <property type="term" value="P:L-arginine biosynthetic process via ornithine"/>
    <property type="evidence" value="ECO:0007669"/>
    <property type="project" value="UniProtKB-UniRule"/>
</dbReference>
<dbReference type="GO" id="GO:0003991">
    <property type="term" value="F:acetylglutamate kinase activity"/>
    <property type="evidence" value="ECO:0007669"/>
    <property type="project" value="UniProtKB-UniRule"/>
</dbReference>
<keyword evidence="6 9" id="KW-0418">Kinase</keyword>
<evidence type="ECO:0000256" key="9">
    <source>
        <dbReference type="HAMAP-Rule" id="MF_00082"/>
    </source>
</evidence>
<dbReference type="PANTHER" id="PTHR23342">
    <property type="entry name" value="N-ACETYLGLUTAMATE SYNTHASE"/>
    <property type="match status" value="1"/>
</dbReference>
<dbReference type="InterPro" id="IPR036393">
    <property type="entry name" value="AceGlu_kinase-like_sf"/>
</dbReference>
<dbReference type="EMBL" id="CP040749">
    <property type="protein sequence ID" value="QCX40219.1"/>
    <property type="molecule type" value="Genomic_DNA"/>
</dbReference>
<dbReference type="Proteomes" id="UP000306229">
    <property type="component" value="Chromosome"/>
</dbReference>
<keyword evidence="7 9" id="KW-0067">ATP-binding</keyword>
<comment type="pathway">
    <text evidence="1 9">Amino-acid biosynthesis; L-arginine biosynthesis; N(2)-acetyl-L-ornithine from L-glutamate: step 2/4.</text>
</comment>
<evidence type="ECO:0000256" key="5">
    <source>
        <dbReference type="ARBA" id="ARBA00022741"/>
    </source>
</evidence>
<dbReference type="UniPathway" id="UPA00068">
    <property type="reaction ID" value="UER00107"/>
</dbReference>
<dbReference type="CDD" id="cd04238">
    <property type="entry name" value="AAK_NAGK-like"/>
    <property type="match status" value="1"/>
</dbReference>
<sequence>MSKPKLHIIKIGGNVIDHEENLSSFLVDFSKLEGLNILVHGGGKKATEIAKKLQLEPKMIGGRRITDADNLEVVTMVYAGLLNKNIVANLQKNNCNAIGLSGADGNAIKANKRIVKEIDYGFAGDVDEVDTNTISVLLENNLIPVFCAITHNKEGQLLNTNADTIASELASGLAKKYEVSLTYIFEKKGVLESIDDEDSVIESIDSEMYETLKNNNIIAAGMLPKLENCFYALSRGVAEIHIANSDFITNKNTQHTTLSL</sequence>
<evidence type="ECO:0000256" key="6">
    <source>
        <dbReference type="ARBA" id="ARBA00022777"/>
    </source>
</evidence>
<evidence type="ECO:0000256" key="3">
    <source>
        <dbReference type="ARBA" id="ARBA00022605"/>
    </source>
</evidence>
<dbReference type="InterPro" id="IPR004662">
    <property type="entry name" value="AcgluKinase_fam"/>
</dbReference>
<feature type="binding site" evidence="9">
    <location>
        <position position="64"/>
    </location>
    <ligand>
        <name>substrate</name>
    </ligand>
</feature>
<evidence type="ECO:0000256" key="1">
    <source>
        <dbReference type="ARBA" id="ARBA00004828"/>
    </source>
</evidence>
<evidence type="ECO:0000313" key="12">
    <source>
        <dbReference type="Proteomes" id="UP000306229"/>
    </source>
</evidence>
<dbReference type="HAMAP" id="MF_00082">
    <property type="entry name" value="ArgB"/>
    <property type="match status" value="1"/>
</dbReference>
<comment type="subcellular location">
    <subcellularLocation>
        <location evidence="9">Cytoplasm</location>
    </subcellularLocation>
</comment>
<dbReference type="AlphaFoldDB" id="A0A5B7TTR3"/>
<evidence type="ECO:0000313" key="11">
    <source>
        <dbReference type="EMBL" id="QCX40219.1"/>
    </source>
</evidence>
<evidence type="ECO:0000256" key="2">
    <source>
        <dbReference type="ARBA" id="ARBA00022571"/>
    </source>
</evidence>
<keyword evidence="4 9" id="KW-0808">Transferase</keyword>
<keyword evidence="9" id="KW-0963">Cytoplasm</keyword>
<dbReference type="RefSeq" id="WP_138951050.1">
    <property type="nucleotide sequence ID" value="NZ_CP040749.1"/>
</dbReference>
<gene>
    <name evidence="9 11" type="primary">argB</name>
    <name evidence="11" type="ORF">FF125_17840</name>
</gene>
<comment type="similarity">
    <text evidence="9">Belongs to the acetylglutamate kinase family. ArgB subfamily.</text>
</comment>
<feature type="site" description="Transition state stabilizer" evidence="9">
    <location>
        <position position="225"/>
    </location>
</feature>
<evidence type="ECO:0000256" key="7">
    <source>
        <dbReference type="ARBA" id="ARBA00022840"/>
    </source>
</evidence>
<dbReference type="GO" id="GO:0005524">
    <property type="term" value="F:ATP binding"/>
    <property type="evidence" value="ECO:0007669"/>
    <property type="project" value="UniProtKB-UniRule"/>
</dbReference>
<dbReference type="OrthoDB" id="9803155at2"/>
<comment type="function">
    <text evidence="9">Catalyzes the ATP-dependent phosphorylation of N-acetyl-L-glutamate.</text>
</comment>
<feature type="binding site" evidence="9">
    <location>
        <position position="159"/>
    </location>
    <ligand>
        <name>substrate</name>
    </ligand>
</feature>
<dbReference type="InterPro" id="IPR001048">
    <property type="entry name" value="Asp/Glu/Uridylate_kinase"/>
</dbReference>